<name>A0A7N2R161_QUELO</name>
<dbReference type="InterPro" id="IPR023346">
    <property type="entry name" value="Lysozyme-like_dom_sf"/>
</dbReference>
<reference evidence="2 3" key="1">
    <citation type="journal article" date="2016" name="G3 (Bethesda)">
        <title>First Draft Assembly and Annotation of the Genome of a California Endemic Oak Quercus lobata Nee (Fagaceae).</title>
        <authorList>
            <person name="Sork V.L."/>
            <person name="Fitz-Gibbon S.T."/>
            <person name="Puiu D."/>
            <person name="Crepeau M."/>
            <person name="Gugger P.F."/>
            <person name="Sherman R."/>
            <person name="Stevens K."/>
            <person name="Langley C.H."/>
            <person name="Pellegrini M."/>
            <person name="Salzberg S.L."/>
        </authorList>
    </citation>
    <scope>NUCLEOTIDE SEQUENCE [LARGE SCALE GENOMIC DNA]</scope>
    <source>
        <strain evidence="2 3">cv. SW786</strain>
    </source>
</reference>
<sequence length="183" mass="20040">MLRAKMEYKWSEILTKALILLVLVNCDHTAAADRSVCFGCKPPCPKKLPIYVRGAKSCTNCNTAKSLPLLTTSPMALVLPTSTPPSLEPKKSQLFLPMLAPEPPKPTKDDSLAKQGFGFGATINVLYRYLVCGQGDNEFINNIISHYLYYLDLMGVGQEEARAHEELSCAEQVAFNPTSSSSP</sequence>
<dbReference type="EMBL" id="LRBV02000003">
    <property type="status" value="NOT_ANNOTATED_CDS"/>
    <property type="molecule type" value="Genomic_DNA"/>
</dbReference>
<protein>
    <submittedName>
        <fullName evidence="2">Uncharacterized protein</fullName>
    </submittedName>
</protein>
<organism evidence="2 3">
    <name type="scientific">Quercus lobata</name>
    <name type="common">Valley oak</name>
    <dbReference type="NCBI Taxonomy" id="97700"/>
    <lineage>
        <taxon>Eukaryota</taxon>
        <taxon>Viridiplantae</taxon>
        <taxon>Streptophyta</taxon>
        <taxon>Embryophyta</taxon>
        <taxon>Tracheophyta</taxon>
        <taxon>Spermatophyta</taxon>
        <taxon>Magnoliopsida</taxon>
        <taxon>eudicotyledons</taxon>
        <taxon>Gunneridae</taxon>
        <taxon>Pentapetalae</taxon>
        <taxon>rosids</taxon>
        <taxon>fabids</taxon>
        <taxon>Fagales</taxon>
        <taxon>Fagaceae</taxon>
        <taxon>Quercus</taxon>
    </lineage>
</organism>
<evidence type="ECO:0000313" key="2">
    <source>
        <dbReference type="EnsemblPlants" id="QL03p026684:mrna"/>
    </source>
</evidence>
<accession>A0A7N2R161</accession>
<keyword evidence="1" id="KW-0732">Signal</keyword>
<dbReference type="SUPFAM" id="SSF53955">
    <property type="entry name" value="Lysozyme-like"/>
    <property type="match status" value="1"/>
</dbReference>
<feature type="signal peptide" evidence="1">
    <location>
        <begin position="1"/>
        <end position="32"/>
    </location>
</feature>
<dbReference type="Gramene" id="QL03p026684:mrna">
    <property type="protein sequence ID" value="QL03p026684:mrna"/>
    <property type="gene ID" value="QL03p026684"/>
</dbReference>
<dbReference type="AlphaFoldDB" id="A0A7N2R161"/>
<dbReference type="EnsemblPlants" id="QL03p026684:mrna">
    <property type="protein sequence ID" value="QL03p026684:mrna"/>
    <property type="gene ID" value="QL03p026684"/>
</dbReference>
<keyword evidence="3" id="KW-1185">Reference proteome</keyword>
<feature type="chain" id="PRO_5029796609" evidence="1">
    <location>
        <begin position="33"/>
        <end position="183"/>
    </location>
</feature>
<dbReference type="Proteomes" id="UP000594261">
    <property type="component" value="Chromosome 3"/>
</dbReference>
<dbReference type="InParanoid" id="A0A7N2R161"/>
<proteinExistence type="predicted"/>
<evidence type="ECO:0000313" key="3">
    <source>
        <dbReference type="Proteomes" id="UP000594261"/>
    </source>
</evidence>
<evidence type="ECO:0000256" key="1">
    <source>
        <dbReference type="SAM" id="SignalP"/>
    </source>
</evidence>
<reference evidence="2" key="2">
    <citation type="submission" date="2021-01" db="UniProtKB">
        <authorList>
            <consortium name="EnsemblPlants"/>
        </authorList>
    </citation>
    <scope>IDENTIFICATION</scope>
</reference>
<dbReference type="Gene3D" id="1.10.530.10">
    <property type="match status" value="1"/>
</dbReference>